<gene>
    <name evidence="7" type="ORF">Cpa01nite_01170</name>
</gene>
<protein>
    <recommendedName>
        <fullName evidence="6">VWFA domain-containing protein</fullName>
    </recommendedName>
</protein>
<comment type="caution">
    <text evidence="7">The sequence shown here is derived from an EMBL/GenBank/DDBJ whole genome shotgun (WGS) entry which is preliminary data.</text>
</comment>
<evidence type="ECO:0000256" key="1">
    <source>
        <dbReference type="ARBA" id="ARBA00004613"/>
    </source>
</evidence>
<proteinExistence type="predicted"/>
<dbReference type="GO" id="GO:0005509">
    <property type="term" value="F:calcium ion binding"/>
    <property type="evidence" value="ECO:0007669"/>
    <property type="project" value="InterPro"/>
</dbReference>
<dbReference type="InterPro" id="IPR011049">
    <property type="entry name" value="Serralysin-like_metalloprot_C"/>
</dbReference>
<evidence type="ECO:0000256" key="3">
    <source>
        <dbReference type="ARBA" id="ARBA00022729"/>
    </source>
</evidence>
<feature type="compositionally biased region" description="Gly residues" evidence="5">
    <location>
        <begin position="114"/>
        <end position="125"/>
    </location>
</feature>
<dbReference type="Gene3D" id="2.150.10.10">
    <property type="entry name" value="Serralysin-like metalloprotease, C-terminal"/>
    <property type="match status" value="2"/>
</dbReference>
<dbReference type="Pfam" id="PF13519">
    <property type="entry name" value="VWA_2"/>
    <property type="match status" value="1"/>
</dbReference>
<dbReference type="Pfam" id="PF18884">
    <property type="entry name" value="TSP3_bac"/>
    <property type="match status" value="3"/>
</dbReference>
<dbReference type="Proteomes" id="UP000642125">
    <property type="component" value="Unassembled WGS sequence"/>
</dbReference>
<feature type="region of interest" description="Disordered" evidence="5">
    <location>
        <begin position="1071"/>
        <end position="1090"/>
    </location>
</feature>
<dbReference type="SMART" id="SM00327">
    <property type="entry name" value="VWA"/>
    <property type="match status" value="1"/>
</dbReference>
<evidence type="ECO:0000259" key="6">
    <source>
        <dbReference type="PROSITE" id="PS50234"/>
    </source>
</evidence>
<organism evidence="7 8">
    <name type="scientific">Cellulomonas pakistanensis</name>
    <dbReference type="NCBI Taxonomy" id="992287"/>
    <lineage>
        <taxon>Bacteria</taxon>
        <taxon>Bacillati</taxon>
        <taxon>Actinomycetota</taxon>
        <taxon>Actinomycetes</taxon>
        <taxon>Micrococcales</taxon>
        <taxon>Cellulomonadaceae</taxon>
        <taxon>Cellulomonas</taxon>
    </lineage>
</organism>
<feature type="compositionally biased region" description="Acidic residues" evidence="5">
    <location>
        <begin position="381"/>
        <end position="391"/>
    </location>
</feature>
<accession>A0A919U240</accession>
<dbReference type="InterPro" id="IPR028974">
    <property type="entry name" value="TSP_type-3_rpt"/>
</dbReference>
<dbReference type="CDD" id="cd00198">
    <property type="entry name" value="vWFA"/>
    <property type="match status" value="1"/>
</dbReference>
<evidence type="ECO:0000313" key="8">
    <source>
        <dbReference type="Proteomes" id="UP000642125"/>
    </source>
</evidence>
<feature type="compositionally biased region" description="Acidic residues" evidence="5">
    <location>
        <begin position="303"/>
        <end position="316"/>
    </location>
</feature>
<keyword evidence="3" id="KW-0732">Signal</keyword>
<dbReference type="PROSITE" id="PS50234">
    <property type="entry name" value="VWFA"/>
    <property type="match status" value="1"/>
</dbReference>
<dbReference type="Gene3D" id="3.40.50.410">
    <property type="entry name" value="von Willebrand factor, type A domain"/>
    <property type="match status" value="1"/>
</dbReference>
<dbReference type="AlphaFoldDB" id="A0A919U240"/>
<dbReference type="SUPFAM" id="SSF53300">
    <property type="entry name" value="vWA-like"/>
    <property type="match status" value="1"/>
</dbReference>
<evidence type="ECO:0000256" key="2">
    <source>
        <dbReference type="ARBA" id="ARBA00022525"/>
    </source>
</evidence>
<feature type="region of interest" description="Disordered" evidence="5">
    <location>
        <begin position="105"/>
        <end position="393"/>
    </location>
</feature>
<dbReference type="InterPro" id="IPR036465">
    <property type="entry name" value="vWFA_dom_sf"/>
</dbReference>
<feature type="region of interest" description="Disordered" evidence="5">
    <location>
        <begin position="767"/>
        <end position="791"/>
    </location>
</feature>
<dbReference type="InterPro" id="IPR053180">
    <property type="entry name" value="Ca-binding_acidic-repeat"/>
</dbReference>
<keyword evidence="2" id="KW-0964">Secreted</keyword>
<evidence type="ECO:0000313" key="7">
    <source>
        <dbReference type="EMBL" id="GIG34736.1"/>
    </source>
</evidence>
<dbReference type="CDD" id="cd20742">
    <property type="entry name" value="FIX_vWA-like"/>
    <property type="match status" value="1"/>
</dbReference>
<evidence type="ECO:0000256" key="4">
    <source>
        <dbReference type="ARBA" id="ARBA00022837"/>
    </source>
</evidence>
<dbReference type="PRINTS" id="PR00313">
    <property type="entry name" value="CABNDNGRPT"/>
</dbReference>
<dbReference type="SUPFAM" id="SSF51120">
    <property type="entry name" value="beta-Roll"/>
    <property type="match status" value="2"/>
</dbReference>
<dbReference type="InterPro" id="IPR059100">
    <property type="entry name" value="TSP3_bac"/>
</dbReference>
<dbReference type="InterPro" id="IPR001343">
    <property type="entry name" value="Hemolysn_Ca-bd"/>
</dbReference>
<dbReference type="PANTHER" id="PTHR37467:SF1">
    <property type="entry name" value="EXPORTED CALCIUM-BINDING GLYCOPROTEIN"/>
    <property type="match status" value="1"/>
</dbReference>
<dbReference type="PANTHER" id="PTHR37467">
    <property type="entry name" value="EXPORTED CALCIUM-BINDING GLYCOPROTEIN-RELATED"/>
    <property type="match status" value="1"/>
</dbReference>
<feature type="compositionally biased region" description="Low complexity" evidence="5">
    <location>
        <begin position="293"/>
        <end position="302"/>
    </location>
</feature>
<dbReference type="Gene3D" id="4.10.1080.10">
    <property type="entry name" value="TSP type-3 repeat"/>
    <property type="match status" value="1"/>
</dbReference>
<dbReference type="EMBL" id="BONO01000001">
    <property type="protein sequence ID" value="GIG34736.1"/>
    <property type="molecule type" value="Genomic_DNA"/>
</dbReference>
<keyword evidence="8" id="KW-1185">Reference proteome</keyword>
<dbReference type="PROSITE" id="PS00330">
    <property type="entry name" value="HEMOLYSIN_CALCIUM"/>
    <property type="match status" value="4"/>
</dbReference>
<reference evidence="7" key="1">
    <citation type="submission" date="2021-01" db="EMBL/GenBank/DDBJ databases">
        <title>Whole genome shotgun sequence of Cellulomonas pakistanensis NBRC 110800.</title>
        <authorList>
            <person name="Komaki H."/>
            <person name="Tamura T."/>
        </authorList>
    </citation>
    <scope>NUCLEOTIDE SEQUENCE</scope>
    <source>
        <strain evidence="7">NBRC 110800</strain>
    </source>
</reference>
<name>A0A919U240_9CELL</name>
<feature type="compositionally biased region" description="Acidic residues" evidence="5">
    <location>
        <begin position="243"/>
        <end position="263"/>
    </location>
</feature>
<evidence type="ECO:0000256" key="5">
    <source>
        <dbReference type="SAM" id="MobiDB-lite"/>
    </source>
</evidence>
<sequence length="1175" mass="121271">MVVTDPDEGVLVQRSSIRSAAARTLASIVAGTVVATTIAVGPVSAAPSTTATPSCTITGTDGPDVLTGTPGADVLCGRNGDDTLIGLGGDDVLIGGTGYDRLEGGDGDDTLLGGNEGDTLLGGSGDDTLTGGTGDDQLDGGAGNDQLAGENDHDTLVGGEGDDVLTGATGEDRLDGGAGTDMLDGGNDADLLVGGDGPDQLVAGHGADNLEGGRGDDTLDGGPDADRCDGATGSNTFLRCESTVEDPTPEEPLDPQADTDADGLPDALEERLGSSLTGSDTDADGLGDAAEFDTATDPVVADTDGDGVLDGADDTDGDTRTNAEELAAGTHPARSDTDGDGLDDGQELAAGTDPLLADTDGEGLGDHDEVLVGSDPTLVDTDGDEVSDAEDTFDRAVTDDTTGARLDVSGTAAQVLGVRLDPAGDERLEGQAGVRGPPVDLELPEGAGGTLTLPFDTTGLDENAYIAAFRLDEETGTLAWTPHATDLDAGEVRIDVGAGHSVPTLNRAATASEASAARESVGVSAGEVCLPGDPAAFLPRNTYVVLDVREFEQIWKDQIEVPRDKHEHIDVVLTLDSSGSMVWNDPEGARRTAATAYVDALLGGDRAAVVDFDDQGYVTQPLTEDRAAARDAIAAIDDVGGTHIAYAVQAALGELDQNGDPKHQRVIVLLTDGEGPYWQELTDRAAATGTVVYTVGLGPSTDTALLSGIAEATGGQFYLVLDADDLEGIFEDIRDRVGDVVDGDTGVADTDGDGLSDAAETAGMRTGTGALYRTDPTRDDTDGDGLTDGDEMGSLCSTGAFGAGTYYRAKADPTRADSDRDGLDDWYEVANTSYPFKADFDRDGLNDHAELMVHGTEPLSEDTDADGFADDWEIDNTAAGFDPRSYDETYEWWEYAGDFSRGALCGDVSGVFGFCDGDSVPYVVGAITAGIAGVGDIRDGLANLAKGDLVAAGLSLGSLVPVAGDAASVVTKSVKFLKQAVGTRAAALTRHVAHAGYLPRWAKIQVLDLASDGAVASIKSRGLVDADVLAFARRGIPAQHLRKILDAAEEVRPAAGRFRLEDAAERTLRADLPSPITGRPGRAITPGGPRNQRYLDVIDTELRTGFEVKHGYVDEAGRAGVQLSKDAQMVSTGAAPDIDRIEWHFFANSDGLFGPDEFLLQDLINNGIPFVIHLP</sequence>
<feature type="compositionally biased region" description="Acidic residues" evidence="5">
    <location>
        <begin position="781"/>
        <end position="791"/>
    </location>
</feature>
<feature type="domain" description="VWFA" evidence="6">
    <location>
        <begin position="570"/>
        <end position="733"/>
    </location>
</feature>
<dbReference type="InterPro" id="IPR018511">
    <property type="entry name" value="Hemolysin-typ_Ca-bd_CS"/>
</dbReference>
<dbReference type="Pfam" id="PF00353">
    <property type="entry name" value="HemolysinCabind"/>
    <property type="match status" value="4"/>
</dbReference>
<keyword evidence="4" id="KW-0106">Calcium</keyword>
<comment type="subcellular location">
    <subcellularLocation>
        <location evidence="1">Secreted</location>
    </subcellularLocation>
</comment>
<dbReference type="InterPro" id="IPR002035">
    <property type="entry name" value="VWF_A"/>
</dbReference>